<evidence type="ECO:0000313" key="2">
    <source>
        <dbReference type="EMBL" id="PWC07805.1"/>
    </source>
</evidence>
<reference evidence="3" key="1">
    <citation type="submission" date="2018-04" db="EMBL/GenBank/DDBJ databases">
        <authorList>
            <person name="Liu S."/>
            <person name="Wang Z."/>
            <person name="Li J."/>
        </authorList>
    </citation>
    <scope>NUCLEOTIDE SEQUENCE [LARGE SCALE GENOMIC DNA]</scope>
    <source>
        <strain evidence="3">622</strain>
    </source>
</reference>
<dbReference type="AlphaFoldDB" id="A0A2U1TFY9"/>
<organism evidence="2 3">
    <name type="scientific">Mycetocola zhujimingii</name>
    <dbReference type="NCBI Taxonomy" id="2079792"/>
    <lineage>
        <taxon>Bacteria</taxon>
        <taxon>Bacillati</taxon>
        <taxon>Actinomycetota</taxon>
        <taxon>Actinomycetes</taxon>
        <taxon>Micrococcales</taxon>
        <taxon>Microbacteriaceae</taxon>
        <taxon>Mycetocola</taxon>
    </lineage>
</organism>
<comment type="caution">
    <text evidence="2">The sequence shown here is derived from an EMBL/GenBank/DDBJ whole genome shotgun (WGS) entry which is preliminary data.</text>
</comment>
<name>A0A2U1TFY9_9MICO</name>
<keyword evidence="3" id="KW-1185">Reference proteome</keyword>
<accession>A0A2U1TFY9</accession>
<proteinExistence type="predicted"/>
<protein>
    <submittedName>
        <fullName evidence="2">Uncharacterized protein</fullName>
    </submittedName>
</protein>
<dbReference type="Proteomes" id="UP000244962">
    <property type="component" value="Unassembled WGS sequence"/>
</dbReference>
<evidence type="ECO:0000313" key="3">
    <source>
        <dbReference type="Proteomes" id="UP000244962"/>
    </source>
</evidence>
<sequence length="79" mass="8174">MTPADDKNQGTPAGGTGDAAEHEAPRRAPNYAERITGENDPDDMDGLVTLDDLPDRTGDASDLGALKRKATEYGDGSAG</sequence>
<gene>
    <name evidence="2" type="ORF">DF223_00070</name>
</gene>
<dbReference type="EMBL" id="QEFB01000001">
    <property type="protein sequence ID" value="PWC07805.1"/>
    <property type="molecule type" value="Genomic_DNA"/>
</dbReference>
<dbReference type="RefSeq" id="WP_108961797.1">
    <property type="nucleotide sequence ID" value="NZ_QEFB01000001.1"/>
</dbReference>
<evidence type="ECO:0000256" key="1">
    <source>
        <dbReference type="SAM" id="MobiDB-lite"/>
    </source>
</evidence>
<feature type="region of interest" description="Disordered" evidence="1">
    <location>
        <begin position="1"/>
        <end position="79"/>
    </location>
</feature>